<keyword evidence="2" id="KW-0805">Transcription regulation</keyword>
<dbReference type="InterPro" id="IPR036638">
    <property type="entry name" value="HLH_DNA-bd_sf"/>
</dbReference>
<protein>
    <recommendedName>
        <fullName evidence="8">BHLH domain-containing protein</fullName>
    </recommendedName>
</protein>
<keyword evidence="4" id="KW-0804">Transcription</keyword>
<organism evidence="6 7">
    <name type="scientific">Miscanthus lutarioriparius</name>
    <dbReference type="NCBI Taxonomy" id="422564"/>
    <lineage>
        <taxon>Eukaryota</taxon>
        <taxon>Viridiplantae</taxon>
        <taxon>Streptophyta</taxon>
        <taxon>Embryophyta</taxon>
        <taxon>Tracheophyta</taxon>
        <taxon>Spermatophyta</taxon>
        <taxon>Magnoliopsida</taxon>
        <taxon>Liliopsida</taxon>
        <taxon>Poales</taxon>
        <taxon>Poaceae</taxon>
        <taxon>PACMAD clade</taxon>
        <taxon>Panicoideae</taxon>
        <taxon>Andropogonodae</taxon>
        <taxon>Andropogoneae</taxon>
        <taxon>Saccharinae</taxon>
        <taxon>Miscanthus</taxon>
    </lineage>
</organism>
<dbReference type="Gene3D" id="4.10.280.10">
    <property type="entry name" value="Helix-loop-helix DNA-binding domain"/>
    <property type="match status" value="1"/>
</dbReference>
<evidence type="ECO:0000256" key="1">
    <source>
        <dbReference type="ARBA" id="ARBA00005510"/>
    </source>
</evidence>
<accession>A0A811SDX9</accession>
<dbReference type="InterPro" id="IPR031066">
    <property type="entry name" value="bHLH_ALC-like_plant"/>
</dbReference>
<dbReference type="AlphaFoldDB" id="A0A811SDX9"/>
<feature type="compositionally biased region" description="Acidic residues" evidence="5">
    <location>
        <begin position="1"/>
        <end position="11"/>
    </location>
</feature>
<feature type="region of interest" description="Disordered" evidence="5">
    <location>
        <begin position="272"/>
        <end position="315"/>
    </location>
</feature>
<evidence type="ECO:0000256" key="3">
    <source>
        <dbReference type="ARBA" id="ARBA00023125"/>
    </source>
</evidence>
<dbReference type="GO" id="GO:0005634">
    <property type="term" value="C:nucleus"/>
    <property type="evidence" value="ECO:0007669"/>
    <property type="project" value="TreeGrafter"/>
</dbReference>
<dbReference type="Proteomes" id="UP000604825">
    <property type="component" value="Unassembled WGS sequence"/>
</dbReference>
<comment type="similarity">
    <text evidence="1">Belongs to the bHLH protein family.</text>
</comment>
<evidence type="ECO:0000313" key="6">
    <source>
        <dbReference type="EMBL" id="CAD6339045.1"/>
    </source>
</evidence>
<name>A0A811SDX9_9POAL</name>
<comment type="caution">
    <text evidence="6">The sequence shown here is derived from an EMBL/GenBank/DDBJ whole genome shotgun (WGS) entry which is preliminary data.</text>
</comment>
<reference evidence="6" key="1">
    <citation type="submission" date="2020-10" db="EMBL/GenBank/DDBJ databases">
        <authorList>
            <person name="Han B."/>
            <person name="Lu T."/>
            <person name="Zhao Q."/>
            <person name="Huang X."/>
            <person name="Zhao Y."/>
        </authorList>
    </citation>
    <scope>NUCLEOTIDE SEQUENCE</scope>
</reference>
<evidence type="ECO:0000313" key="7">
    <source>
        <dbReference type="Proteomes" id="UP000604825"/>
    </source>
</evidence>
<evidence type="ECO:0000256" key="2">
    <source>
        <dbReference type="ARBA" id="ARBA00023015"/>
    </source>
</evidence>
<dbReference type="OrthoDB" id="690068at2759"/>
<evidence type="ECO:0008006" key="8">
    <source>
        <dbReference type="Google" id="ProtNLM"/>
    </source>
</evidence>
<sequence length="315" mass="34876">MEGGGEDDGAEDVAAGGAQHQLRVPSGGATSPGGARPWRGRGGGADAPAKARSRALPRSYEGTHPLNLDGVFSSRPQQRVVDEVPLALLNVESKVAFPISDDGRTSLPPRARWRWRSLDRLGACSADTRGARSYLRLDSTKADPALQQGVQVPCNMKLCCMFSLLFSHLILSLFINSNCQTDKASILDETIEYLKSLQMQVQVSSYSNLNLHDPYKIICWYRMKLRNKHVFWDHVDDFWDGANDVSWCSPIHATNGSRHEFRLHTCTRPKSDAKITIHEPPPAKSYPSKLISSYESNESTERCEPDAKRSPQGGK</sequence>
<dbReference type="PANTHER" id="PTHR45855">
    <property type="entry name" value="TRANSCRIPTION FACTOR PIF1-RELATED"/>
    <property type="match status" value="1"/>
</dbReference>
<feature type="compositionally biased region" description="Basic and acidic residues" evidence="5">
    <location>
        <begin position="299"/>
        <end position="309"/>
    </location>
</feature>
<keyword evidence="3" id="KW-0238">DNA-binding</keyword>
<evidence type="ECO:0000256" key="5">
    <source>
        <dbReference type="SAM" id="MobiDB-lite"/>
    </source>
</evidence>
<proteinExistence type="inferred from homology"/>
<dbReference type="EMBL" id="CAJGYO010000019">
    <property type="protein sequence ID" value="CAD6339045.1"/>
    <property type="molecule type" value="Genomic_DNA"/>
</dbReference>
<dbReference type="SUPFAM" id="SSF47459">
    <property type="entry name" value="HLH, helix-loop-helix DNA-binding domain"/>
    <property type="match status" value="1"/>
</dbReference>
<feature type="region of interest" description="Disordered" evidence="5">
    <location>
        <begin position="1"/>
        <end position="62"/>
    </location>
</feature>
<evidence type="ECO:0000256" key="4">
    <source>
        <dbReference type="ARBA" id="ARBA00023163"/>
    </source>
</evidence>
<dbReference type="GO" id="GO:0003677">
    <property type="term" value="F:DNA binding"/>
    <property type="evidence" value="ECO:0007669"/>
    <property type="project" value="UniProtKB-KW"/>
</dbReference>
<keyword evidence="7" id="KW-1185">Reference proteome</keyword>
<gene>
    <name evidence="6" type="ORF">NCGR_LOCUS63143</name>
</gene>
<dbReference type="GO" id="GO:0046983">
    <property type="term" value="F:protein dimerization activity"/>
    <property type="evidence" value="ECO:0007669"/>
    <property type="project" value="InterPro"/>
</dbReference>